<dbReference type="Proteomes" id="UP001604335">
    <property type="component" value="Unassembled WGS sequence"/>
</dbReference>
<comment type="caution">
    <text evidence="2">The sequence shown here is derived from an EMBL/GenBank/DDBJ whole genome shotgun (WGS) entry which is preliminary data.</text>
</comment>
<evidence type="ECO:0000313" key="2">
    <source>
        <dbReference type="EMBL" id="MFG3819322.1"/>
    </source>
</evidence>
<feature type="transmembrane region" description="Helical" evidence="1">
    <location>
        <begin position="28"/>
        <end position="45"/>
    </location>
</feature>
<gene>
    <name evidence="2" type="ORF">VPK24_16875</name>
</gene>
<sequence length="49" mass="4748">MSSNSSAVSGATLSEAMAALAGRSGPAVCASILVAWLGLASVGIGRKDR</sequence>
<evidence type="ECO:0000313" key="3">
    <source>
        <dbReference type="Proteomes" id="UP001604335"/>
    </source>
</evidence>
<dbReference type="EMBL" id="JAZAQF010000088">
    <property type="protein sequence ID" value="MFG3819322.1"/>
    <property type="molecule type" value="Genomic_DNA"/>
</dbReference>
<accession>A0ABW7CDW0</accession>
<keyword evidence="1" id="KW-0812">Transmembrane</keyword>
<proteinExistence type="predicted"/>
<keyword evidence="1" id="KW-1133">Transmembrane helix</keyword>
<protein>
    <submittedName>
        <fullName evidence="2">Uncharacterized protein</fullName>
    </submittedName>
</protein>
<dbReference type="RefSeq" id="WP_190528286.1">
    <property type="nucleotide sequence ID" value="NZ_JAZAQF010000088.1"/>
</dbReference>
<name>A0ABW7CDW0_9CYAN</name>
<keyword evidence="3" id="KW-1185">Reference proteome</keyword>
<evidence type="ECO:0000256" key="1">
    <source>
        <dbReference type="SAM" id="Phobius"/>
    </source>
</evidence>
<reference evidence="3" key="1">
    <citation type="journal article" date="2024" name="Algal Res.">
        <title>Biochemical, toxicological and genomic investigation of a high-biomass producing Limnothrix strain isolated from Italian shallow drinking water reservoir.</title>
        <authorList>
            <person name="Simonazzi M."/>
            <person name="Shishido T.K."/>
            <person name="Delbaje E."/>
            <person name="Wahlsten M."/>
            <person name="Fewer D.P."/>
            <person name="Sivonen K."/>
            <person name="Pezzolesi L."/>
            <person name="Pistocchi R."/>
        </authorList>
    </citation>
    <scope>NUCLEOTIDE SEQUENCE [LARGE SCALE GENOMIC DNA]</scope>
    <source>
        <strain evidence="3">LRLZ20PSL1</strain>
    </source>
</reference>
<keyword evidence="1" id="KW-0472">Membrane</keyword>
<organism evidence="2 3">
    <name type="scientific">Limnothrix redekei LRLZ20PSL1</name>
    <dbReference type="NCBI Taxonomy" id="3112953"/>
    <lineage>
        <taxon>Bacteria</taxon>
        <taxon>Bacillati</taxon>
        <taxon>Cyanobacteriota</taxon>
        <taxon>Cyanophyceae</taxon>
        <taxon>Pseudanabaenales</taxon>
        <taxon>Pseudanabaenaceae</taxon>
        <taxon>Limnothrix</taxon>
    </lineage>
</organism>